<dbReference type="RefSeq" id="WP_310300625.1">
    <property type="nucleotide sequence ID" value="NZ_BAAAPS010000008.1"/>
</dbReference>
<evidence type="ECO:0000313" key="3">
    <source>
        <dbReference type="Proteomes" id="UP001183648"/>
    </source>
</evidence>
<dbReference type="Proteomes" id="UP001183648">
    <property type="component" value="Unassembled WGS sequence"/>
</dbReference>
<protein>
    <submittedName>
        <fullName evidence="2">Pyridoxine 5'-phosphate oxidase superfamily flavin-nucleotide-binding protein</fullName>
    </submittedName>
</protein>
<dbReference type="Gene3D" id="2.30.110.10">
    <property type="entry name" value="Electron Transport, Fmn-binding Protein, Chain A"/>
    <property type="match status" value="1"/>
</dbReference>
<accession>A0ABU2BTG4</accession>
<dbReference type="EMBL" id="JAVDYG010000001">
    <property type="protein sequence ID" value="MDR7361915.1"/>
    <property type="molecule type" value="Genomic_DNA"/>
</dbReference>
<keyword evidence="3" id="KW-1185">Reference proteome</keyword>
<proteinExistence type="predicted"/>
<evidence type="ECO:0000313" key="2">
    <source>
        <dbReference type="EMBL" id="MDR7361915.1"/>
    </source>
</evidence>
<feature type="domain" description="Pyridoxamine 5'-phosphate oxidase N-terminal" evidence="1">
    <location>
        <begin position="7"/>
        <end position="145"/>
    </location>
</feature>
<name>A0ABU2BTG4_9ACTN</name>
<evidence type="ECO:0000259" key="1">
    <source>
        <dbReference type="Pfam" id="PF01243"/>
    </source>
</evidence>
<dbReference type="InterPro" id="IPR012349">
    <property type="entry name" value="Split_barrel_FMN-bd"/>
</dbReference>
<comment type="caution">
    <text evidence="2">The sequence shown here is derived from an EMBL/GenBank/DDBJ whole genome shotgun (WGS) entry which is preliminary data.</text>
</comment>
<gene>
    <name evidence="2" type="ORF">J2S63_001468</name>
</gene>
<dbReference type="Pfam" id="PF01243">
    <property type="entry name" value="PNPOx_N"/>
    <property type="match status" value="1"/>
</dbReference>
<organism evidence="2 3">
    <name type="scientific">Nocardioides marmoribigeumensis</name>
    <dbReference type="NCBI Taxonomy" id="433649"/>
    <lineage>
        <taxon>Bacteria</taxon>
        <taxon>Bacillati</taxon>
        <taxon>Actinomycetota</taxon>
        <taxon>Actinomycetes</taxon>
        <taxon>Propionibacteriales</taxon>
        <taxon>Nocardioidaceae</taxon>
        <taxon>Nocardioides</taxon>
    </lineage>
</organism>
<reference evidence="2 3" key="1">
    <citation type="submission" date="2023-07" db="EMBL/GenBank/DDBJ databases">
        <title>Sequencing the genomes of 1000 actinobacteria strains.</title>
        <authorList>
            <person name="Klenk H.-P."/>
        </authorList>
    </citation>
    <scope>NUCLEOTIDE SEQUENCE [LARGE SCALE GENOMIC DNA]</scope>
    <source>
        <strain evidence="2 3">DSM 19426</strain>
    </source>
</reference>
<dbReference type="SUPFAM" id="SSF50475">
    <property type="entry name" value="FMN-binding split barrel"/>
    <property type="match status" value="1"/>
</dbReference>
<sequence length="163" mass="17550">MDDARELTDRARRMLAATQYLTLATADHDGRPWASTLWYAAWQPTSPDDGLDLVLLWLSRHEAQHSRNVLARPEAAISVFDSSQPAGTGEGLQLDVTAGLVPSPEIDDPVAVLSEASVAAGGNPWDRGKVEGPDAVLHLYAARVRSAYLLGRGTRVRLPLVSG</sequence>
<dbReference type="InterPro" id="IPR011576">
    <property type="entry name" value="Pyridox_Oxase_N"/>
</dbReference>